<evidence type="ECO:0000313" key="1">
    <source>
        <dbReference type="EMBL" id="VEB43576.1"/>
    </source>
</evidence>
<reference evidence="1 2" key="1">
    <citation type="submission" date="2018-12" db="EMBL/GenBank/DDBJ databases">
        <authorList>
            <consortium name="Pathogen Informatics"/>
        </authorList>
    </citation>
    <scope>NUCLEOTIDE SEQUENCE [LARGE SCALE GENOMIC DNA]</scope>
    <source>
        <strain evidence="1 2">NCTC9695</strain>
    </source>
</reference>
<sequence>MSEGHALARVGNLLHVGCVTLRQTPRFARKSADRRPAALEMADEGGVGNAVC</sequence>
<dbReference type="EMBL" id="LR134182">
    <property type="protein sequence ID" value="VEB43576.1"/>
    <property type="molecule type" value="Genomic_DNA"/>
</dbReference>
<gene>
    <name evidence="1" type="ORF">NCTC9695_04035</name>
</gene>
<dbReference type="Proteomes" id="UP000275777">
    <property type="component" value="Chromosome"/>
</dbReference>
<name>A0A447TFA3_CHRVL</name>
<organism evidence="1 2">
    <name type="scientific">Chromobacterium violaceum</name>
    <dbReference type="NCBI Taxonomy" id="536"/>
    <lineage>
        <taxon>Bacteria</taxon>
        <taxon>Pseudomonadati</taxon>
        <taxon>Pseudomonadota</taxon>
        <taxon>Betaproteobacteria</taxon>
        <taxon>Neisseriales</taxon>
        <taxon>Chromobacteriaceae</taxon>
        <taxon>Chromobacterium</taxon>
    </lineage>
</organism>
<evidence type="ECO:0000313" key="2">
    <source>
        <dbReference type="Proteomes" id="UP000275777"/>
    </source>
</evidence>
<accession>A0A447TFA3</accession>
<proteinExistence type="predicted"/>
<protein>
    <submittedName>
        <fullName evidence="1">Uncharacterized protein</fullName>
    </submittedName>
</protein>
<dbReference type="AlphaFoldDB" id="A0A447TFA3"/>